<dbReference type="InterPro" id="IPR005186">
    <property type="entry name" value="FlaG"/>
</dbReference>
<dbReference type="OrthoDB" id="9799867at2"/>
<dbReference type="Gene3D" id="3.30.160.170">
    <property type="entry name" value="FlaG-like"/>
    <property type="match status" value="1"/>
</dbReference>
<feature type="compositionally biased region" description="Low complexity" evidence="1">
    <location>
        <begin position="25"/>
        <end position="37"/>
    </location>
</feature>
<dbReference type="Pfam" id="PF03646">
    <property type="entry name" value="FlaG"/>
    <property type="match status" value="1"/>
</dbReference>
<name>A0A2U8DM72_9CLOT</name>
<dbReference type="PANTHER" id="PTHR37166">
    <property type="entry name" value="PROTEIN FLAG"/>
    <property type="match status" value="1"/>
</dbReference>
<accession>A0A2U8DM72</accession>
<dbReference type="KEGG" id="cdrk:B9W14_03940"/>
<proteinExistence type="predicted"/>
<keyword evidence="2" id="KW-0969">Cilium</keyword>
<feature type="compositionally biased region" description="Polar residues" evidence="1">
    <location>
        <begin position="8"/>
        <end position="20"/>
    </location>
</feature>
<evidence type="ECO:0000313" key="3">
    <source>
        <dbReference type="Proteomes" id="UP000244910"/>
    </source>
</evidence>
<dbReference type="Proteomes" id="UP000244910">
    <property type="component" value="Chromosome"/>
</dbReference>
<dbReference type="RefSeq" id="WP_032076695.1">
    <property type="nucleotide sequence ID" value="NZ_CP020953.1"/>
</dbReference>
<keyword evidence="2" id="KW-0282">Flagellum</keyword>
<feature type="region of interest" description="Disordered" evidence="1">
    <location>
        <begin position="1"/>
        <end position="44"/>
    </location>
</feature>
<dbReference type="InterPro" id="IPR035924">
    <property type="entry name" value="FlaG-like_sf"/>
</dbReference>
<dbReference type="SUPFAM" id="SSF160214">
    <property type="entry name" value="FlaG-like"/>
    <property type="match status" value="1"/>
</dbReference>
<keyword evidence="2" id="KW-0966">Cell projection</keyword>
<dbReference type="PANTHER" id="PTHR37166:SF1">
    <property type="entry name" value="PROTEIN FLAG"/>
    <property type="match status" value="1"/>
</dbReference>
<reference evidence="3" key="1">
    <citation type="submission" date="2017-04" db="EMBL/GenBank/DDBJ databases">
        <authorList>
            <person name="Song Y."/>
            <person name="Cho B.-K."/>
        </authorList>
    </citation>
    <scope>NUCLEOTIDE SEQUENCE [LARGE SCALE GENOMIC DNA]</scope>
    <source>
        <strain evidence="3">SL1</strain>
    </source>
</reference>
<keyword evidence="3" id="KW-1185">Reference proteome</keyword>
<dbReference type="AlphaFoldDB" id="A0A2U8DM72"/>
<protein>
    <submittedName>
        <fullName evidence="2">Flagellar protein</fullName>
    </submittedName>
</protein>
<dbReference type="EMBL" id="CP020953">
    <property type="protein sequence ID" value="AWI03668.1"/>
    <property type="molecule type" value="Genomic_DNA"/>
</dbReference>
<evidence type="ECO:0000256" key="1">
    <source>
        <dbReference type="SAM" id="MobiDB-lite"/>
    </source>
</evidence>
<gene>
    <name evidence="2" type="ORF">B9W14_03940</name>
</gene>
<evidence type="ECO:0000313" key="2">
    <source>
        <dbReference type="EMBL" id="AWI03668.1"/>
    </source>
</evidence>
<sequence>MEVRNVGQGRQTNLDFNNSVDEVKSSQSVQTSSNSETDIGKVSEKDAKKAVDKFNKLMEDKSTHAEYEVYGKFKDITISIIDNNTKKVIKEIPPKKIIDMIDKFCEMAGMFLDEKV</sequence>
<organism evidence="2 3">
    <name type="scientific">Clostridium drakei</name>
    <dbReference type="NCBI Taxonomy" id="332101"/>
    <lineage>
        <taxon>Bacteria</taxon>
        <taxon>Bacillati</taxon>
        <taxon>Bacillota</taxon>
        <taxon>Clostridia</taxon>
        <taxon>Eubacteriales</taxon>
        <taxon>Clostridiaceae</taxon>
        <taxon>Clostridium</taxon>
    </lineage>
</organism>